<proteinExistence type="predicted"/>
<dbReference type="InterPro" id="IPR012338">
    <property type="entry name" value="Beta-lactam/transpept-like"/>
</dbReference>
<dbReference type="OrthoDB" id="3422781at2"/>
<name>A0A5B0E5T4_9MICC</name>
<dbReference type="EMBL" id="VOBL01000021">
    <property type="protein sequence ID" value="KAA0974088.1"/>
    <property type="molecule type" value="Genomic_DNA"/>
</dbReference>
<dbReference type="PANTHER" id="PTHR43319">
    <property type="entry name" value="BETA-LACTAMASE-RELATED"/>
    <property type="match status" value="1"/>
</dbReference>
<comment type="caution">
    <text evidence="2">The sequence shown here is derived from an EMBL/GenBank/DDBJ whole genome shotgun (WGS) entry which is preliminary data.</text>
</comment>
<gene>
    <name evidence="2" type="ORF">FQ154_16750</name>
</gene>
<reference evidence="2 3" key="1">
    <citation type="submission" date="2019-07" db="EMBL/GenBank/DDBJ databases">
        <title>Analysis of the biochemical properties, biological activity and biotechnological potential of siderophores and biosurfactants produced by Antarctic psychrotolerant bacteria.</title>
        <authorList>
            <person name="Styczynski M."/>
            <person name="Krucon T."/>
            <person name="Decewicz P."/>
            <person name="Dziewit L."/>
        </authorList>
    </citation>
    <scope>NUCLEOTIDE SEQUENCE [LARGE SCALE GENOMIC DNA]</scope>
    <source>
        <strain evidence="2 3">ANT_H27</strain>
    </source>
</reference>
<organism evidence="2 3">
    <name type="scientific">Paeniglutamicibacter gangotriensis</name>
    <dbReference type="NCBI Taxonomy" id="254787"/>
    <lineage>
        <taxon>Bacteria</taxon>
        <taxon>Bacillati</taxon>
        <taxon>Actinomycetota</taxon>
        <taxon>Actinomycetes</taxon>
        <taxon>Micrococcales</taxon>
        <taxon>Micrococcaceae</taxon>
        <taxon>Paeniglutamicibacter</taxon>
    </lineage>
</organism>
<dbReference type="Pfam" id="PF00144">
    <property type="entry name" value="Beta-lactamase"/>
    <property type="match status" value="1"/>
</dbReference>
<dbReference type="AlphaFoldDB" id="A0A5B0E5T4"/>
<feature type="domain" description="Beta-lactamase-related" evidence="1">
    <location>
        <begin position="30"/>
        <end position="381"/>
    </location>
</feature>
<dbReference type="Gene3D" id="3.40.710.10">
    <property type="entry name" value="DD-peptidase/beta-lactamase superfamily"/>
    <property type="match status" value="1"/>
</dbReference>
<dbReference type="InterPro" id="IPR001466">
    <property type="entry name" value="Beta-lactam-related"/>
</dbReference>
<dbReference type="InterPro" id="IPR052907">
    <property type="entry name" value="Beta-lactamase/esterase"/>
</dbReference>
<evidence type="ECO:0000313" key="3">
    <source>
        <dbReference type="Proteomes" id="UP000323856"/>
    </source>
</evidence>
<dbReference type="PANTHER" id="PTHR43319:SF3">
    <property type="entry name" value="BETA-LACTAMASE-RELATED DOMAIN-CONTAINING PROTEIN"/>
    <property type="match status" value="1"/>
</dbReference>
<dbReference type="Proteomes" id="UP000323856">
    <property type="component" value="Unassembled WGS sequence"/>
</dbReference>
<accession>A0A5B0E5T4</accession>
<dbReference type="RefSeq" id="WP_007272292.1">
    <property type="nucleotide sequence ID" value="NZ_JBITUG010000002.1"/>
</dbReference>
<protein>
    <submittedName>
        <fullName evidence="2">Beta-lactamase family protein</fullName>
    </submittedName>
</protein>
<sequence>MNTSLEKAHTSHNDGLSAAGFDTLSEVFARHLAAGEGGMAFCVYRGGKPLARFYGGDTVRMGDAPAPGTGAGHRWTESTMAVLFSGTKGLVATIAAILIDRGSLDPDATVASYWPEFAAAGKQDATVAQVLSHSVGLVYVDPEPSSDLRYDNRAVASILAAQAPLWAPGTKVAYHALTFGYLAAELFFRITGKSAGELVREMLSGPLGLELHLGLPETLDERLATIFRSKDYAISTFLQDPERRKIVDRMYGNSLTGKGDPFNSVDMRRAEMASGGGIGTADAMASLYSQLAVPSSPVVSAVALRRSTATWAEGVDAVNDRPLRFGLGYELADPLGTYGPVTPAFGHSGAGGGLHGAWPDKNIGFSFLTNEMLAEDQDRRAKDLLGALARAV</sequence>
<evidence type="ECO:0000259" key="1">
    <source>
        <dbReference type="Pfam" id="PF00144"/>
    </source>
</evidence>
<evidence type="ECO:0000313" key="2">
    <source>
        <dbReference type="EMBL" id="KAA0974088.1"/>
    </source>
</evidence>
<dbReference type="SUPFAM" id="SSF56601">
    <property type="entry name" value="beta-lactamase/transpeptidase-like"/>
    <property type="match status" value="1"/>
</dbReference>